<gene>
    <name evidence="5" type="primary">RFX5</name>
</gene>
<feature type="region of interest" description="Disordered" evidence="2">
    <location>
        <begin position="419"/>
        <end position="555"/>
    </location>
</feature>
<dbReference type="Pfam" id="PF18326">
    <property type="entry name" value="RFX5_N"/>
    <property type="match status" value="1"/>
</dbReference>
<dbReference type="InterPro" id="IPR003150">
    <property type="entry name" value="DNA-bd_RFX"/>
</dbReference>
<dbReference type="GO" id="GO:0003677">
    <property type="term" value="F:DNA binding"/>
    <property type="evidence" value="ECO:0007669"/>
    <property type="project" value="UniProtKB-KW"/>
</dbReference>
<dbReference type="InterPro" id="IPR039779">
    <property type="entry name" value="RFX-like"/>
</dbReference>
<dbReference type="Proteomes" id="UP000694871">
    <property type="component" value="Unplaced"/>
</dbReference>
<feature type="compositionally biased region" description="Basic and acidic residues" evidence="2">
    <location>
        <begin position="257"/>
        <end position="273"/>
    </location>
</feature>
<feature type="compositionally biased region" description="Polar residues" evidence="2">
    <location>
        <begin position="572"/>
        <end position="599"/>
    </location>
</feature>
<dbReference type="InterPro" id="IPR036390">
    <property type="entry name" value="WH_DNA-bd_sf"/>
</dbReference>
<accession>A0ABM1KYH3</accession>
<reference evidence="5" key="1">
    <citation type="submission" date="2025-08" db="UniProtKB">
        <authorList>
            <consortium name="RefSeq"/>
        </authorList>
    </citation>
    <scope>IDENTIFICATION</scope>
</reference>
<dbReference type="InterPro" id="IPR036388">
    <property type="entry name" value="WH-like_DNA-bd_sf"/>
</dbReference>
<feature type="compositionally biased region" description="Basic residues" evidence="2">
    <location>
        <begin position="464"/>
        <end position="473"/>
    </location>
</feature>
<dbReference type="PANTHER" id="PTHR12619:SF18">
    <property type="entry name" value="DNA-BINDING PROTEIN RFX5"/>
    <property type="match status" value="1"/>
</dbReference>
<feature type="region of interest" description="Disordered" evidence="2">
    <location>
        <begin position="572"/>
        <end position="693"/>
    </location>
</feature>
<feature type="domain" description="RFX-type winged-helix" evidence="3">
    <location>
        <begin position="95"/>
        <end position="170"/>
    </location>
</feature>
<keyword evidence="1 5" id="KW-0238">DNA-binding</keyword>
<feature type="region of interest" description="Disordered" evidence="2">
    <location>
        <begin position="255"/>
        <end position="312"/>
    </location>
</feature>
<proteinExistence type="predicted"/>
<name>A0ABM1KYH3_GEKJA</name>
<protein>
    <submittedName>
        <fullName evidence="5">DNA-binding protein RFX5</fullName>
    </submittedName>
</protein>
<evidence type="ECO:0000259" key="3">
    <source>
        <dbReference type="PROSITE" id="PS51526"/>
    </source>
</evidence>
<dbReference type="RefSeq" id="XP_015278760.1">
    <property type="nucleotide sequence ID" value="XM_015423274.1"/>
</dbReference>
<organism evidence="4 5">
    <name type="scientific">Gekko japonicus</name>
    <name type="common">Schlegel's Japanese gecko</name>
    <dbReference type="NCBI Taxonomy" id="146911"/>
    <lineage>
        <taxon>Eukaryota</taxon>
        <taxon>Metazoa</taxon>
        <taxon>Chordata</taxon>
        <taxon>Craniata</taxon>
        <taxon>Vertebrata</taxon>
        <taxon>Euteleostomi</taxon>
        <taxon>Lepidosauria</taxon>
        <taxon>Squamata</taxon>
        <taxon>Bifurcata</taxon>
        <taxon>Gekkota</taxon>
        <taxon>Gekkonidae</taxon>
        <taxon>Gekkoninae</taxon>
        <taxon>Gekko</taxon>
    </lineage>
</organism>
<keyword evidence="4" id="KW-1185">Reference proteome</keyword>
<evidence type="ECO:0000256" key="2">
    <source>
        <dbReference type="SAM" id="MobiDB-lite"/>
    </source>
</evidence>
<evidence type="ECO:0000256" key="1">
    <source>
        <dbReference type="ARBA" id="ARBA00023125"/>
    </source>
</evidence>
<feature type="compositionally biased region" description="Polar residues" evidence="2">
    <location>
        <begin position="640"/>
        <end position="650"/>
    </location>
</feature>
<dbReference type="Gene3D" id="6.10.140.1290">
    <property type="match status" value="1"/>
</dbReference>
<evidence type="ECO:0000313" key="4">
    <source>
        <dbReference type="Proteomes" id="UP000694871"/>
    </source>
</evidence>
<dbReference type="GeneID" id="107120553"/>
<sequence>MADDNELLAEIAENESEALEVDSQGAPAEPSTLLHKLKGAISKSVQSKVDGILQDVQKFSDYAKLYLYLQLPSGPSSGEKSLDLASLSSVEHMHACTWIRNHLEEYPDTCLPKQDVYDAYKRHCDNLCSRSLSAANFGKIIREIFPNIKARRLGGRGQSKYCYSGIRRKTVVHMPPLPSLDLKETETTERADLVPTYNDEVMDAACALTCDWAEKILKRTFNNIVEVAQFLIQQHIINPRSAHADLVMAMVVSETAEPPREKRLPPSTKKNESEAQENAAKPLPQAKKENPSKPPAAPPRDSKKAAEAAAKPPIAPQVSALMARLRLLLPRVQPVERLVVSPGVAAIHSSPPVLEPKLMATPVGGTVKMALSVGPTPSPLPLNLAPAVNGPGAMVSQQSAVPVINMILPGVAVPPTAEIPAKPRNAPGGGGVASSEPKWSLPDPLKARAPSKRPAESSTDAATVKRKRGRPRKKADEPDSCLPEKATGEEEASGTKEDSDVIVVTVGYGDCTSLPSTQRGPQKEGPEAEMLPVGDTKGSSPRDTGGTGLSAASSHVVGNPAKAAILPSQVSVIQGHRSGTQSLLKEAGSQSHKPVQSGQGLSGPEVRPNATLARDSVPRSLLEDAQSERSSSSESESEPQDLSISKSVLPSSKDHSDATSLRGSVMRLHRNSVERDKGGKASPPVTSAHAPSR</sequence>
<evidence type="ECO:0000313" key="5">
    <source>
        <dbReference type="RefSeq" id="XP_015278760.1"/>
    </source>
</evidence>
<dbReference type="Pfam" id="PF02257">
    <property type="entry name" value="RFX_DNA_binding"/>
    <property type="match status" value="1"/>
</dbReference>
<dbReference type="PANTHER" id="PTHR12619">
    <property type="entry name" value="RFX TRANSCRIPTION FACTOR FAMILY"/>
    <property type="match status" value="1"/>
</dbReference>
<dbReference type="Gene3D" id="1.10.10.10">
    <property type="entry name" value="Winged helix-like DNA-binding domain superfamily/Winged helix DNA-binding domain"/>
    <property type="match status" value="1"/>
</dbReference>
<dbReference type="SUPFAM" id="SSF46785">
    <property type="entry name" value="Winged helix' DNA-binding domain"/>
    <property type="match status" value="1"/>
</dbReference>
<dbReference type="PROSITE" id="PS51526">
    <property type="entry name" value="RFX_DBD"/>
    <property type="match status" value="1"/>
</dbReference>